<dbReference type="EMBL" id="CP165727">
    <property type="protein sequence ID" value="XDV61760.1"/>
    <property type="molecule type" value="Genomic_DNA"/>
</dbReference>
<keyword evidence="2" id="KW-0045">Antibiotic biosynthesis</keyword>
<dbReference type="SUPFAM" id="SSF51197">
    <property type="entry name" value="Clavaminate synthase-like"/>
    <property type="match status" value="1"/>
</dbReference>
<name>A0AB39XV43_9ACTN</name>
<comment type="similarity">
    <text evidence="3">Belongs to the iron/ascorbate-dependent oxidoreductase family.</text>
</comment>
<protein>
    <submittedName>
        <fullName evidence="5">2-oxoglutarate and iron-dependent oxygenase domain-containing protein</fullName>
    </submittedName>
</protein>
<dbReference type="Pfam" id="PF14226">
    <property type="entry name" value="DIOX_N"/>
    <property type="match status" value="1"/>
</dbReference>
<dbReference type="AlphaFoldDB" id="A0AB39XV43"/>
<dbReference type="GO" id="GO:0016491">
    <property type="term" value="F:oxidoreductase activity"/>
    <property type="evidence" value="ECO:0007669"/>
    <property type="project" value="UniProtKB-KW"/>
</dbReference>
<dbReference type="Gene3D" id="2.60.120.330">
    <property type="entry name" value="B-lactam Antibiotic, Isopenicillin N Synthase, Chain"/>
    <property type="match status" value="1"/>
</dbReference>
<sequence>MAGFSTFLVPERVKATAADQELGRRMVRAWQQDGIFQVRRDPDLEELTDAAMCAARAFFRLPLGLKHRCVNDLSYSGYIESGEELTAGVPDQPEIFTVTPHFDHGHRRVRKGMPCHGPVPWPGDPFRYAIEAYLCGVGELGERILRLVALGLGLGPSGARQLTGLTRGGWHHLRALHFPARTGESERGIGAHTDYGLLVIAAQDEVGGLYVRPPVEGEQRSRNWVAGESSAGRAEDAQDWRFVEPESGVLTVFPGDILEFLTRGVVEATAHRVRLAERERYALAYFHEPHFDARMRPLGGRRSEETLHYGRHFTDMFMRCYPERATTRRIIREDRLAAMAP</sequence>
<dbReference type="PROSITE" id="PS51471">
    <property type="entry name" value="FE2OG_OXY"/>
    <property type="match status" value="1"/>
</dbReference>
<dbReference type="GO" id="GO:0017000">
    <property type="term" value="P:antibiotic biosynthetic process"/>
    <property type="evidence" value="ECO:0007669"/>
    <property type="project" value="UniProtKB-KW"/>
</dbReference>
<reference evidence="5" key="1">
    <citation type="submission" date="2024-08" db="EMBL/GenBank/DDBJ databases">
        <authorList>
            <person name="Yu S.T."/>
        </authorList>
    </citation>
    <scope>NUCLEOTIDE SEQUENCE</scope>
    <source>
        <strain evidence="5">R33</strain>
    </source>
</reference>
<dbReference type="InterPro" id="IPR027443">
    <property type="entry name" value="IPNS-like_sf"/>
</dbReference>
<keyword evidence="3" id="KW-0408">Iron</keyword>
<dbReference type="InterPro" id="IPR050231">
    <property type="entry name" value="Iron_ascorbate_oxido_reductase"/>
</dbReference>
<dbReference type="InterPro" id="IPR044861">
    <property type="entry name" value="IPNS-like_FE2OG_OXY"/>
</dbReference>
<keyword evidence="3" id="KW-0479">Metal-binding</keyword>
<keyword evidence="3" id="KW-0560">Oxidoreductase</keyword>
<dbReference type="GO" id="GO:0046872">
    <property type="term" value="F:metal ion binding"/>
    <property type="evidence" value="ECO:0007669"/>
    <property type="project" value="UniProtKB-KW"/>
</dbReference>
<evidence type="ECO:0000259" key="4">
    <source>
        <dbReference type="PROSITE" id="PS51471"/>
    </source>
</evidence>
<dbReference type="RefSeq" id="WP_053789018.1">
    <property type="nucleotide sequence ID" value="NZ_CP165727.1"/>
</dbReference>
<evidence type="ECO:0000313" key="5">
    <source>
        <dbReference type="EMBL" id="XDV61760.1"/>
    </source>
</evidence>
<dbReference type="Pfam" id="PF03171">
    <property type="entry name" value="2OG-FeII_Oxy"/>
    <property type="match status" value="1"/>
</dbReference>
<evidence type="ECO:0000256" key="2">
    <source>
        <dbReference type="ARBA" id="ARBA00023194"/>
    </source>
</evidence>
<feature type="domain" description="Fe2OG dioxygenase" evidence="4">
    <location>
        <begin position="169"/>
        <end position="289"/>
    </location>
</feature>
<gene>
    <name evidence="5" type="ORF">AB5J51_01775</name>
</gene>
<evidence type="ECO:0000256" key="3">
    <source>
        <dbReference type="RuleBase" id="RU003682"/>
    </source>
</evidence>
<accession>A0AB39XV43</accession>
<evidence type="ECO:0000256" key="1">
    <source>
        <dbReference type="ARBA" id="ARBA00004792"/>
    </source>
</evidence>
<proteinExistence type="inferred from homology"/>
<organism evidence="5">
    <name type="scientific">Streptomyces sp. R33</name>
    <dbReference type="NCBI Taxonomy" id="3238629"/>
    <lineage>
        <taxon>Bacteria</taxon>
        <taxon>Bacillati</taxon>
        <taxon>Actinomycetota</taxon>
        <taxon>Actinomycetes</taxon>
        <taxon>Kitasatosporales</taxon>
        <taxon>Streptomycetaceae</taxon>
        <taxon>Streptomyces</taxon>
    </lineage>
</organism>
<dbReference type="InterPro" id="IPR026992">
    <property type="entry name" value="DIOX_N"/>
</dbReference>
<dbReference type="InterPro" id="IPR005123">
    <property type="entry name" value="Oxoglu/Fe-dep_dioxygenase_dom"/>
</dbReference>
<dbReference type="PANTHER" id="PTHR47990">
    <property type="entry name" value="2-OXOGLUTARATE (2OG) AND FE(II)-DEPENDENT OXYGENASE SUPERFAMILY PROTEIN-RELATED"/>
    <property type="match status" value="1"/>
</dbReference>
<comment type="pathway">
    <text evidence="1">Antibiotic biosynthesis.</text>
</comment>